<proteinExistence type="predicted"/>
<keyword evidence="3" id="KW-1185">Reference proteome</keyword>
<organism evidence="2 3">
    <name type="scientific">Apiospora aurea</name>
    <dbReference type="NCBI Taxonomy" id="335848"/>
    <lineage>
        <taxon>Eukaryota</taxon>
        <taxon>Fungi</taxon>
        <taxon>Dikarya</taxon>
        <taxon>Ascomycota</taxon>
        <taxon>Pezizomycotina</taxon>
        <taxon>Sordariomycetes</taxon>
        <taxon>Xylariomycetidae</taxon>
        <taxon>Amphisphaeriales</taxon>
        <taxon>Apiosporaceae</taxon>
        <taxon>Apiospora</taxon>
    </lineage>
</organism>
<dbReference type="Pfam" id="PF20150">
    <property type="entry name" value="2EXR"/>
    <property type="match status" value="1"/>
</dbReference>
<dbReference type="Proteomes" id="UP001391051">
    <property type="component" value="Unassembled WGS sequence"/>
</dbReference>
<evidence type="ECO:0000259" key="1">
    <source>
        <dbReference type="Pfam" id="PF20150"/>
    </source>
</evidence>
<dbReference type="EMBL" id="JAQQWE010000003">
    <property type="protein sequence ID" value="KAK7959193.1"/>
    <property type="molecule type" value="Genomic_DNA"/>
</dbReference>
<feature type="domain" description="2EXR" evidence="1">
    <location>
        <begin position="4"/>
        <end position="70"/>
    </location>
</feature>
<evidence type="ECO:0000313" key="3">
    <source>
        <dbReference type="Proteomes" id="UP001391051"/>
    </source>
</evidence>
<sequence length="268" mass="29887">MSTFPQVSRLAPELRMLIWKEALMSETQDRIALVHRDSLRIVPSKSLVSPLMAVNRESREVALTYFDVRLDIVRLTIDLTVKDTYSWATTRPADWENHVRNEIHIAAHAALVSQPNGAQPGAPKGSIYLNSHLDTFLLSFNQVPGNRRGLQPLLEPHALGNCCPEVLTYAKIAEELGPSALKEHEVPHPYVSAWLPTQACRRIANVVYAAPHYDLELKPWPGKVYYSSDTVATLWMTQLFQQMRGGPAGAAGGAPYRTVEDVRQASIN</sequence>
<dbReference type="GeneID" id="92073331"/>
<protein>
    <recommendedName>
        <fullName evidence="1">2EXR domain-containing protein</fullName>
    </recommendedName>
</protein>
<name>A0ABR1QLH0_9PEZI</name>
<gene>
    <name evidence="2" type="ORF">PG986_004047</name>
</gene>
<reference evidence="2 3" key="1">
    <citation type="submission" date="2023-01" db="EMBL/GenBank/DDBJ databases">
        <title>Analysis of 21 Apiospora genomes using comparative genomics revels a genus with tremendous synthesis potential of carbohydrate active enzymes and secondary metabolites.</title>
        <authorList>
            <person name="Sorensen T."/>
        </authorList>
    </citation>
    <scope>NUCLEOTIDE SEQUENCE [LARGE SCALE GENOMIC DNA]</scope>
    <source>
        <strain evidence="2 3">CBS 24483</strain>
    </source>
</reference>
<dbReference type="InterPro" id="IPR045518">
    <property type="entry name" value="2EXR"/>
</dbReference>
<dbReference type="RefSeq" id="XP_066702896.1">
    <property type="nucleotide sequence ID" value="XM_066840269.1"/>
</dbReference>
<comment type="caution">
    <text evidence="2">The sequence shown here is derived from an EMBL/GenBank/DDBJ whole genome shotgun (WGS) entry which is preliminary data.</text>
</comment>
<accession>A0ABR1QLH0</accession>
<evidence type="ECO:0000313" key="2">
    <source>
        <dbReference type="EMBL" id="KAK7959193.1"/>
    </source>
</evidence>